<dbReference type="Gene3D" id="3.20.20.370">
    <property type="entry name" value="Glycoside hydrolase/deacetylase"/>
    <property type="match status" value="1"/>
</dbReference>
<protein>
    <submittedName>
        <fullName evidence="2">Allantoinase PuuE</fullName>
    </submittedName>
</protein>
<organism evidence="2 3">
    <name type="scientific">Rathayibacter rubneri</name>
    <dbReference type="NCBI Taxonomy" id="2950106"/>
    <lineage>
        <taxon>Bacteria</taxon>
        <taxon>Bacillati</taxon>
        <taxon>Actinomycetota</taxon>
        <taxon>Actinomycetes</taxon>
        <taxon>Micrococcales</taxon>
        <taxon>Microbacteriaceae</taxon>
        <taxon>Rathayibacter</taxon>
    </lineage>
</organism>
<dbReference type="PANTHER" id="PTHR43123">
    <property type="entry name" value="POLYSACCHARIDE DEACETYLASE-RELATED"/>
    <property type="match status" value="1"/>
</dbReference>
<gene>
    <name evidence="2" type="ORF">NB037_02165</name>
</gene>
<dbReference type="PROSITE" id="PS51677">
    <property type="entry name" value="NODB"/>
    <property type="match status" value="1"/>
</dbReference>
<feature type="domain" description="NodB homology" evidence="1">
    <location>
        <begin position="86"/>
        <end position="304"/>
    </location>
</feature>
<dbReference type="InterPro" id="IPR002509">
    <property type="entry name" value="NODB_dom"/>
</dbReference>
<dbReference type="AlphaFoldDB" id="A0A9X2DVD2"/>
<name>A0A9X2DVD2_9MICO</name>
<dbReference type="CDD" id="cd10977">
    <property type="entry name" value="CE4_PuuE_SpCDA1"/>
    <property type="match status" value="1"/>
</dbReference>
<reference evidence="2" key="1">
    <citation type="submission" date="2022-06" db="EMBL/GenBank/DDBJ databases">
        <title>Whole genome shotgun sequencing (WGS) of Rathayibacter sp. ZW T2_19, isolated from stored onions (Allium cepa).</title>
        <authorList>
            <person name="Stoll D.A."/>
            <person name="Huch M."/>
        </authorList>
    </citation>
    <scope>NUCLEOTIDE SEQUENCE</scope>
    <source>
        <strain evidence="2">ZW T2_19</strain>
    </source>
</reference>
<dbReference type="InterPro" id="IPR011330">
    <property type="entry name" value="Glyco_hydro/deAcase_b/a-brl"/>
</dbReference>
<dbReference type="RefSeq" id="WP_251943217.1">
    <property type="nucleotide sequence ID" value="NZ_JAMRYM010000003.1"/>
</dbReference>
<evidence type="ECO:0000259" key="1">
    <source>
        <dbReference type="PROSITE" id="PS51677"/>
    </source>
</evidence>
<keyword evidence="3" id="KW-1185">Reference proteome</keyword>
<dbReference type="Proteomes" id="UP001155240">
    <property type="component" value="Unassembled WGS sequence"/>
</dbReference>
<dbReference type="Pfam" id="PF01522">
    <property type="entry name" value="Polysacc_deac_1"/>
    <property type="match status" value="1"/>
</dbReference>
<dbReference type="SUPFAM" id="SSF88713">
    <property type="entry name" value="Glycoside hydrolase/deacetylase"/>
    <property type="match status" value="1"/>
</dbReference>
<dbReference type="GO" id="GO:0005975">
    <property type="term" value="P:carbohydrate metabolic process"/>
    <property type="evidence" value="ECO:0007669"/>
    <property type="project" value="InterPro"/>
</dbReference>
<accession>A0A9X2DVD2</accession>
<comment type="caution">
    <text evidence="2">The sequence shown here is derived from an EMBL/GenBank/DDBJ whole genome shotgun (WGS) entry which is preliminary data.</text>
</comment>
<dbReference type="PANTHER" id="PTHR43123:SF1">
    <property type="entry name" value="POLYSACCHARIDE DEACETYLASE-RELATED"/>
    <property type="match status" value="1"/>
</dbReference>
<dbReference type="EMBL" id="JAMRYM010000003">
    <property type="protein sequence ID" value="MCM6761213.1"/>
    <property type="molecule type" value="Genomic_DNA"/>
</dbReference>
<sequence length="325" mass="36877">MASASPSRPNQLAPVFRDYPEFGPARHFGGYGRSIPQVTWPNGARVAISLCLNWEEGSEVSMASGDGRNEGLAEIPYTIDPQYRDLAAESIYEYGGRAGVWRIARLLDQFDVPVTLFGAAMAYERTPDVAAWAKEKGHEACSHGWRWEEVWRLSRDEERAHMHAAIESIERTTGSRPVGWYCRYGPSVNTRELLVEEGGFTYDSDAYNDDLPYHVEVSGKRHLVLPYTFTFNDGRFVQAPGYAHPGHFFENLKRGFDYLWDEGATHPKMMSIGLHPRWTGQPGRASALRDFLEYAHEKGDVWFARRIDIAQHWEANAHTFPGYTA</sequence>
<proteinExistence type="predicted"/>
<dbReference type="GO" id="GO:0016810">
    <property type="term" value="F:hydrolase activity, acting on carbon-nitrogen (but not peptide) bonds"/>
    <property type="evidence" value="ECO:0007669"/>
    <property type="project" value="InterPro"/>
</dbReference>
<evidence type="ECO:0000313" key="3">
    <source>
        <dbReference type="Proteomes" id="UP001155240"/>
    </source>
</evidence>
<dbReference type="InterPro" id="IPR017625">
    <property type="entry name" value="PuuE"/>
</dbReference>
<evidence type="ECO:0000313" key="2">
    <source>
        <dbReference type="EMBL" id="MCM6761213.1"/>
    </source>
</evidence>